<feature type="transmembrane region" description="Helical" evidence="5">
    <location>
        <begin position="54"/>
        <end position="75"/>
    </location>
</feature>
<evidence type="ECO:0000256" key="1">
    <source>
        <dbReference type="ARBA" id="ARBA00004141"/>
    </source>
</evidence>
<comment type="caution">
    <text evidence="7">The sequence shown here is derived from an EMBL/GenBank/DDBJ whole genome shotgun (WGS) entry which is preliminary data.</text>
</comment>
<keyword evidence="7" id="KW-0378">Hydrolase</keyword>
<dbReference type="GO" id="GO:0008233">
    <property type="term" value="F:peptidase activity"/>
    <property type="evidence" value="ECO:0007669"/>
    <property type="project" value="UniProtKB-KW"/>
</dbReference>
<dbReference type="Gene3D" id="2.40.50.140">
    <property type="entry name" value="Nucleic acid-binding proteins"/>
    <property type="match status" value="1"/>
</dbReference>
<feature type="transmembrane region" description="Helical" evidence="5">
    <location>
        <begin position="28"/>
        <end position="48"/>
    </location>
</feature>
<proteinExistence type="predicted"/>
<gene>
    <name evidence="7" type="ORF">RJ53_00010</name>
</gene>
<dbReference type="InterPro" id="IPR012340">
    <property type="entry name" value="NA-bd_OB-fold"/>
</dbReference>
<dbReference type="EMBL" id="JWHL01000001">
    <property type="protein sequence ID" value="MBR1367961.1"/>
    <property type="molecule type" value="Genomic_DNA"/>
</dbReference>
<evidence type="ECO:0000256" key="5">
    <source>
        <dbReference type="SAM" id="Phobius"/>
    </source>
</evidence>
<keyword evidence="3 5" id="KW-1133">Transmembrane helix</keyword>
<dbReference type="GO" id="GO:0006508">
    <property type="term" value="P:proteolysis"/>
    <property type="evidence" value="ECO:0007669"/>
    <property type="project" value="UniProtKB-KW"/>
</dbReference>
<dbReference type="InterPro" id="IPR052165">
    <property type="entry name" value="Membrane_assoc_protease"/>
</dbReference>
<dbReference type="PANTHER" id="PTHR33507:SF3">
    <property type="entry name" value="INNER MEMBRANE PROTEIN YBBJ"/>
    <property type="match status" value="1"/>
</dbReference>
<keyword evidence="7" id="KW-0645">Protease</keyword>
<keyword evidence="4 5" id="KW-0472">Membrane</keyword>
<keyword evidence="2 5" id="KW-0812">Transmembrane</keyword>
<evidence type="ECO:0000313" key="8">
    <source>
        <dbReference type="Proteomes" id="UP000730161"/>
    </source>
</evidence>
<evidence type="ECO:0000256" key="3">
    <source>
        <dbReference type="ARBA" id="ARBA00022989"/>
    </source>
</evidence>
<sequence length="151" mass="16153">MVLETNLYFALIIIGALLILYEAINPGFFAAVPGTTMIVLGIMFLMGIDVFNTVWGVILGVASALIAASLSVLLYRRLSPEQLPTTLSRDSLIGREGKVIREVGGEEVFGKVLIAGVEWSARSTGRVLSPGTPVRVVSSEGVHVIVEEVQL</sequence>
<keyword evidence="8" id="KW-1185">Reference proteome</keyword>
<evidence type="ECO:0000259" key="6">
    <source>
        <dbReference type="Pfam" id="PF01957"/>
    </source>
</evidence>
<name>A0A8J8B3T4_9EURY</name>
<evidence type="ECO:0000256" key="2">
    <source>
        <dbReference type="ARBA" id="ARBA00022692"/>
    </source>
</evidence>
<dbReference type="PANTHER" id="PTHR33507">
    <property type="entry name" value="INNER MEMBRANE PROTEIN YBBJ"/>
    <property type="match status" value="1"/>
</dbReference>
<evidence type="ECO:0000256" key="4">
    <source>
        <dbReference type="ARBA" id="ARBA00023136"/>
    </source>
</evidence>
<accession>A0A8J8B3T4</accession>
<organism evidence="7 8">
    <name type="scientific">Methanocalculus chunghsingensis</name>
    <dbReference type="NCBI Taxonomy" id="156457"/>
    <lineage>
        <taxon>Archaea</taxon>
        <taxon>Methanobacteriati</taxon>
        <taxon>Methanobacteriota</taxon>
        <taxon>Stenosarchaea group</taxon>
        <taxon>Methanomicrobia</taxon>
        <taxon>Methanomicrobiales</taxon>
        <taxon>Methanocalculaceae</taxon>
        <taxon>Methanocalculus</taxon>
    </lineage>
</organism>
<dbReference type="SUPFAM" id="SSF141322">
    <property type="entry name" value="NfeD domain-like"/>
    <property type="match status" value="1"/>
</dbReference>
<dbReference type="InterPro" id="IPR002810">
    <property type="entry name" value="NfeD-like_C"/>
</dbReference>
<dbReference type="AlphaFoldDB" id="A0A8J8B3T4"/>
<dbReference type="RefSeq" id="WP_211529564.1">
    <property type="nucleotide sequence ID" value="NZ_JWHL01000001.1"/>
</dbReference>
<feature type="domain" description="NfeD-like C-terminal" evidence="6">
    <location>
        <begin position="90"/>
        <end position="147"/>
    </location>
</feature>
<evidence type="ECO:0000313" key="7">
    <source>
        <dbReference type="EMBL" id="MBR1367961.1"/>
    </source>
</evidence>
<dbReference type="OrthoDB" id="148083at2157"/>
<dbReference type="Pfam" id="PF01957">
    <property type="entry name" value="NfeD"/>
    <property type="match status" value="1"/>
</dbReference>
<comment type="subcellular location">
    <subcellularLocation>
        <location evidence="1">Membrane</location>
        <topology evidence="1">Multi-pass membrane protein</topology>
    </subcellularLocation>
</comment>
<dbReference type="Proteomes" id="UP000730161">
    <property type="component" value="Unassembled WGS sequence"/>
</dbReference>
<protein>
    <submittedName>
        <fullName evidence="7">Membrane-bound serine protease (ClpP class)</fullName>
    </submittedName>
</protein>
<feature type="transmembrane region" description="Helical" evidence="5">
    <location>
        <begin position="6"/>
        <end position="21"/>
    </location>
</feature>
<reference evidence="7" key="1">
    <citation type="submission" date="2014-12" db="EMBL/GenBank/DDBJ databases">
        <authorList>
            <person name="Huang H.-H."/>
            <person name="Chen S.-C."/>
            <person name="Lai M.-C."/>
        </authorList>
    </citation>
    <scope>NUCLEOTIDE SEQUENCE</scope>
    <source>
        <strain evidence="7">K1F9705b</strain>
    </source>
</reference>
<dbReference type="GO" id="GO:0005886">
    <property type="term" value="C:plasma membrane"/>
    <property type="evidence" value="ECO:0007669"/>
    <property type="project" value="TreeGrafter"/>
</dbReference>